<sequence>MAARIFGLLALLIVGAAAVIALVEILPLRRDIAARETNLGAREAKLKQPPPPSPDEAVAPGNAEQRYFVFLHSLQAIAAKNGISIPQISYQRAAPDKDSSLRRYVVETTFASPHLQLRGFIRDLRTLPGVRCERLTVSRPNIGATQVEVRLQCSFLVEAAR</sequence>
<dbReference type="BioCyc" id="CBUR1055526:G10QW-806-MONOMER"/>
<name>U3UAG5_9BURK</name>
<reference evidence="1 2" key="2">
    <citation type="submission" date="2011-10" db="EMBL/GenBank/DDBJ databases">
        <title>Draft genome sequence of Candidatus Burkholderia kirkii.</title>
        <authorList>
            <person name="Carlier A.L."/>
            <person name="Eberl L."/>
        </authorList>
    </citation>
    <scope>NUCLEOTIDE SEQUENCE [LARGE SCALE GENOMIC DNA]</scope>
    <source>
        <strain evidence="1 2">UZHbot1</strain>
    </source>
</reference>
<dbReference type="EMBL" id="CAFE01000029">
    <property type="protein sequence ID" value="CCD36063.1"/>
    <property type="molecule type" value="Genomic_DNA"/>
</dbReference>
<protein>
    <submittedName>
        <fullName evidence="1">WGS project CAFE00000000 data, contig bkir_c122</fullName>
    </submittedName>
</protein>
<keyword evidence="2" id="KW-1185">Reference proteome</keyword>
<comment type="caution">
    <text evidence="1">The sequence shown here is derived from an EMBL/GenBank/DDBJ whole genome shotgun (WGS) entry which is preliminary data.</text>
</comment>
<evidence type="ECO:0000313" key="2">
    <source>
        <dbReference type="Proteomes" id="UP000003511"/>
    </source>
</evidence>
<evidence type="ECO:0000313" key="1">
    <source>
        <dbReference type="EMBL" id="CCD36063.1"/>
    </source>
</evidence>
<dbReference type="HOGENOM" id="CLU_1544739_0_0_4"/>
<dbReference type="AlphaFoldDB" id="U3UAG5"/>
<dbReference type="Proteomes" id="UP000003511">
    <property type="component" value="Unassembled WGS sequence"/>
</dbReference>
<accession>U3UAG5</accession>
<dbReference type="STRING" id="1055526.BKIR_c122_1875"/>
<organism evidence="1 2">
    <name type="scientific">Candidatus Paraburkholderia kirkii UZHbot1</name>
    <dbReference type="NCBI Taxonomy" id="1055526"/>
    <lineage>
        <taxon>Bacteria</taxon>
        <taxon>Pseudomonadati</taxon>
        <taxon>Pseudomonadota</taxon>
        <taxon>Betaproteobacteria</taxon>
        <taxon>Burkholderiales</taxon>
        <taxon>Burkholderiaceae</taxon>
        <taxon>Paraburkholderia</taxon>
    </lineage>
</organism>
<reference evidence="1 2" key="1">
    <citation type="submission" date="2011-09" db="EMBL/GenBank/DDBJ databases">
        <authorList>
            <person name="Carlier A."/>
        </authorList>
    </citation>
    <scope>NUCLEOTIDE SEQUENCE [LARGE SCALE GENOMIC DNA]</scope>
    <source>
        <strain evidence="1 2">UZHbot1</strain>
    </source>
</reference>
<gene>
    <name evidence="1" type="ORF">BKIR_c122_1875</name>
</gene>
<proteinExistence type="predicted"/>